<evidence type="ECO:0000256" key="3">
    <source>
        <dbReference type="ARBA" id="ARBA00022777"/>
    </source>
</evidence>
<dbReference type="SUPFAM" id="SSF110738">
    <property type="entry name" value="Glycerate kinase I"/>
    <property type="match status" value="1"/>
</dbReference>
<comment type="caution">
    <text evidence="5">The sequence shown here is derived from an EMBL/GenBank/DDBJ whole genome shotgun (WGS) entry which is preliminary data.</text>
</comment>
<dbReference type="PIRSF" id="PIRSF006078">
    <property type="entry name" value="GlxK"/>
    <property type="match status" value="1"/>
</dbReference>
<proteinExistence type="inferred from homology"/>
<keyword evidence="2 4" id="KW-0808">Transferase</keyword>
<dbReference type="Gene3D" id="3.90.1510.10">
    <property type="entry name" value="Glycerate kinase, domain 2"/>
    <property type="match status" value="1"/>
</dbReference>
<dbReference type="AlphaFoldDB" id="A0A9D1F884"/>
<dbReference type="GO" id="GO:0008887">
    <property type="term" value="F:glycerate kinase activity"/>
    <property type="evidence" value="ECO:0007669"/>
    <property type="project" value="UniProtKB-UniRule"/>
</dbReference>
<evidence type="ECO:0000256" key="1">
    <source>
        <dbReference type="ARBA" id="ARBA00006284"/>
    </source>
</evidence>
<dbReference type="Pfam" id="PF02595">
    <property type="entry name" value="Gly_kinase"/>
    <property type="match status" value="1"/>
</dbReference>
<comment type="similarity">
    <text evidence="1 4">Belongs to the glycerate kinase type-1 family.</text>
</comment>
<accession>A0A9D1F884</accession>
<dbReference type="PANTHER" id="PTHR21599:SF0">
    <property type="entry name" value="GLYCERATE KINASE"/>
    <property type="match status" value="1"/>
</dbReference>
<organism evidence="5 6">
    <name type="scientific">Candidatus Avoscillospira avistercoris</name>
    <dbReference type="NCBI Taxonomy" id="2840707"/>
    <lineage>
        <taxon>Bacteria</taxon>
        <taxon>Bacillati</taxon>
        <taxon>Bacillota</taxon>
        <taxon>Clostridia</taxon>
        <taxon>Eubacteriales</taxon>
        <taxon>Oscillospiraceae</taxon>
        <taxon>Oscillospiraceae incertae sedis</taxon>
        <taxon>Candidatus Avoscillospira</taxon>
    </lineage>
</organism>
<dbReference type="InterPro" id="IPR018193">
    <property type="entry name" value="Glyc_kinase_flavodox-like_fold"/>
</dbReference>
<protein>
    <submittedName>
        <fullName evidence="5">Glycerate kinase</fullName>
    </submittedName>
</protein>
<gene>
    <name evidence="5" type="ORF">IAA83_01775</name>
</gene>
<dbReference type="InterPro" id="IPR004381">
    <property type="entry name" value="Glycerate_kinase"/>
</dbReference>
<evidence type="ECO:0000256" key="4">
    <source>
        <dbReference type="PIRNR" id="PIRNR006078"/>
    </source>
</evidence>
<evidence type="ECO:0000256" key="2">
    <source>
        <dbReference type="ARBA" id="ARBA00022679"/>
    </source>
</evidence>
<dbReference type="PANTHER" id="PTHR21599">
    <property type="entry name" value="GLYCERATE KINASE"/>
    <property type="match status" value="1"/>
</dbReference>
<dbReference type="Gene3D" id="3.40.50.10350">
    <property type="entry name" value="Glycerate kinase, domain 1"/>
    <property type="match status" value="1"/>
</dbReference>
<dbReference type="EMBL" id="DVJJ01000032">
    <property type="protein sequence ID" value="HIS64084.1"/>
    <property type="molecule type" value="Genomic_DNA"/>
</dbReference>
<evidence type="ECO:0000313" key="5">
    <source>
        <dbReference type="EMBL" id="HIS64084.1"/>
    </source>
</evidence>
<name>A0A9D1F884_9FIRM</name>
<dbReference type="InterPro" id="IPR018197">
    <property type="entry name" value="Glycerate_kinase_RE-like"/>
</dbReference>
<reference evidence="5" key="2">
    <citation type="journal article" date="2021" name="PeerJ">
        <title>Extensive microbial diversity within the chicken gut microbiome revealed by metagenomics and culture.</title>
        <authorList>
            <person name="Gilroy R."/>
            <person name="Ravi A."/>
            <person name="Getino M."/>
            <person name="Pursley I."/>
            <person name="Horton D.L."/>
            <person name="Alikhan N.F."/>
            <person name="Baker D."/>
            <person name="Gharbi K."/>
            <person name="Hall N."/>
            <person name="Watson M."/>
            <person name="Adriaenssens E.M."/>
            <person name="Foster-Nyarko E."/>
            <person name="Jarju S."/>
            <person name="Secka A."/>
            <person name="Antonio M."/>
            <person name="Oren A."/>
            <person name="Chaudhuri R.R."/>
            <person name="La Ragione R."/>
            <person name="Hildebrand F."/>
            <person name="Pallen M.J."/>
        </authorList>
    </citation>
    <scope>NUCLEOTIDE SEQUENCE</scope>
    <source>
        <strain evidence="5">ChiBcec16-1751</strain>
    </source>
</reference>
<dbReference type="NCBIfam" id="TIGR00045">
    <property type="entry name" value="glycerate kinase"/>
    <property type="match status" value="1"/>
</dbReference>
<evidence type="ECO:0000313" key="6">
    <source>
        <dbReference type="Proteomes" id="UP000886741"/>
    </source>
</evidence>
<dbReference type="Proteomes" id="UP000886741">
    <property type="component" value="Unassembled WGS sequence"/>
</dbReference>
<sequence>MKKVIVISDSFKGSLSSSAIVRVARDVLGQFYPNCQVIGLPVADGGEGTVDCFLEAVDGERIAVPVTGPWGESVEACYGRIGDTAVVEMAAAAGLPMVGERLDPSKTTTYGVGQILRHAVEHGATHLILGLGGSATNDGGCGAAAAMGVVFRDKAGQSFVPVGETLGEIASIDCTAARALLSGVTVEVMCDIDNPLCGPQGAAAIFGLQKGADAAMIRQLDHNLGYLARRIETDLGITVSELPGAGAAGGFGAGAAAFFGAQLRPGIEVVLDLVRFEEQLDGCDLVLTGEGRMDGQSLGGKVPIGVSRRAKKKQVPVVAIVGITGPGIEPIYDEGITAVFSTNRDALPFAAVRDRGEDDYRRALTDLMRYTKAISG</sequence>
<dbReference type="InterPro" id="IPR036129">
    <property type="entry name" value="Glycerate_kinase_sf"/>
</dbReference>
<keyword evidence="3 4" id="KW-0418">Kinase</keyword>
<dbReference type="GO" id="GO:0031388">
    <property type="term" value="P:organic acid phosphorylation"/>
    <property type="evidence" value="ECO:0007669"/>
    <property type="project" value="UniProtKB-UniRule"/>
</dbReference>
<reference evidence="5" key="1">
    <citation type="submission" date="2020-10" db="EMBL/GenBank/DDBJ databases">
        <authorList>
            <person name="Gilroy R."/>
        </authorList>
    </citation>
    <scope>NUCLEOTIDE SEQUENCE</scope>
    <source>
        <strain evidence="5">ChiBcec16-1751</strain>
    </source>
</reference>